<keyword evidence="3" id="KW-1185">Reference proteome</keyword>
<dbReference type="Proteomes" id="UP000762676">
    <property type="component" value="Unassembled WGS sequence"/>
</dbReference>
<reference evidence="2 3" key="1">
    <citation type="journal article" date="2021" name="Elife">
        <title>Chloroplast acquisition without the gene transfer in kleptoplastic sea slugs, Plakobranchus ocellatus.</title>
        <authorList>
            <person name="Maeda T."/>
            <person name="Takahashi S."/>
            <person name="Yoshida T."/>
            <person name="Shimamura S."/>
            <person name="Takaki Y."/>
            <person name="Nagai Y."/>
            <person name="Toyoda A."/>
            <person name="Suzuki Y."/>
            <person name="Arimoto A."/>
            <person name="Ishii H."/>
            <person name="Satoh N."/>
            <person name="Nishiyama T."/>
            <person name="Hasebe M."/>
            <person name="Maruyama T."/>
            <person name="Minagawa J."/>
            <person name="Obokata J."/>
            <person name="Shigenobu S."/>
        </authorList>
    </citation>
    <scope>NUCLEOTIDE SEQUENCE [LARGE SCALE GENOMIC DNA]</scope>
</reference>
<gene>
    <name evidence="2" type="ORF">ElyMa_000599600</name>
</gene>
<dbReference type="PANTHER" id="PTHR19143:SF458">
    <property type="entry name" value="FIBRINOGEN C-TERMINAL DOMAIN-CONTAINING PROTEIN-RELATED"/>
    <property type="match status" value="1"/>
</dbReference>
<sequence length="125" mass="14382">QPYELRVEITSGGKDYVALYKTFKLEDETNKYRIRLGAVTSSIDDGKYAGLSYSNNQAFSTVDRDNDRWSGGHCAESNQCGWWFKACEYSKLTSPWENGEIYHAWANGTKWMSATRTEMKIRTLQ</sequence>
<feature type="domain" description="Fibrinogen C-terminal" evidence="1">
    <location>
        <begin position="1"/>
        <end position="125"/>
    </location>
</feature>
<dbReference type="PROSITE" id="PS51406">
    <property type="entry name" value="FIBRINOGEN_C_2"/>
    <property type="match status" value="1"/>
</dbReference>
<comment type="caution">
    <text evidence="2">The sequence shown here is derived from an EMBL/GenBank/DDBJ whole genome shotgun (WGS) entry which is preliminary data.</text>
</comment>
<dbReference type="GO" id="GO:0005615">
    <property type="term" value="C:extracellular space"/>
    <property type="evidence" value="ECO:0007669"/>
    <property type="project" value="TreeGrafter"/>
</dbReference>
<protein>
    <submittedName>
        <fullName evidence="2">Angiopoietin-related protein 1</fullName>
    </submittedName>
</protein>
<organism evidence="2 3">
    <name type="scientific">Elysia marginata</name>
    <dbReference type="NCBI Taxonomy" id="1093978"/>
    <lineage>
        <taxon>Eukaryota</taxon>
        <taxon>Metazoa</taxon>
        <taxon>Spiralia</taxon>
        <taxon>Lophotrochozoa</taxon>
        <taxon>Mollusca</taxon>
        <taxon>Gastropoda</taxon>
        <taxon>Heterobranchia</taxon>
        <taxon>Euthyneura</taxon>
        <taxon>Panpulmonata</taxon>
        <taxon>Sacoglossa</taxon>
        <taxon>Placobranchoidea</taxon>
        <taxon>Plakobranchidae</taxon>
        <taxon>Elysia</taxon>
    </lineage>
</organism>
<feature type="non-terminal residue" evidence="2">
    <location>
        <position position="1"/>
    </location>
</feature>
<dbReference type="InterPro" id="IPR014716">
    <property type="entry name" value="Fibrinogen_a/b/g_C_1"/>
</dbReference>
<evidence type="ECO:0000259" key="1">
    <source>
        <dbReference type="PROSITE" id="PS51406"/>
    </source>
</evidence>
<accession>A0AAV4G687</accession>
<dbReference type="InterPro" id="IPR036056">
    <property type="entry name" value="Fibrinogen-like_C"/>
</dbReference>
<dbReference type="EMBL" id="BMAT01001177">
    <property type="protein sequence ID" value="GFR81248.1"/>
    <property type="molecule type" value="Genomic_DNA"/>
</dbReference>
<evidence type="ECO:0000313" key="2">
    <source>
        <dbReference type="EMBL" id="GFR81248.1"/>
    </source>
</evidence>
<name>A0AAV4G687_9GAST</name>
<dbReference type="SUPFAM" id="SSF56496">
    <property type="entry name" value="Fibrinogen C-terminal domain-like"/>
    <property type="match status" value="1"/>
</dbReference>
<dbReference type="Pfam" id="PF00147">
    <property type="entry name" value="Fibrinogen_C"/>
    <property type="match status" value="1"/>
</dbReference>
<dbReference type="SMART" id="SM00186">
    <property type="entry name" value="FBG"/>
    <property type="match status" value="1"/>
</dbReference>
<dbReference type="InterPro" id="IPR002181">
    <property type="entry name" value="Fibrinogen_a/b/g_C_dom"/>
</dbReference>
<dbReference type="InterPro" id="IPR050373">
    <property type="entry name" value="Fibrinogen_C-term_domain"/>
</dbReference>
<evidence type="ECO:0000313" key="3">
    <source>
        <dbReference type="Proteomes" id="UP000762676"/>
    </source>
</evidence>
<dbReference type="AlphaFoldDB" id="A0AAV4G687"/>
<dbReference type="PANTHER" id="PTHR19143">
    <property type="entry name" value="FIBRINOGEN/TENASCIN/ANGIOPOEITIN"/>
    <property type="match status" value="1"/>
</dbReference>
<dbReference type="Gene3D" id="3.90.215.10">
    <property type="entry name" value="Gamma Fibrinogen, chain A, domain 1"/>
    <property type="match status" value="1"/>
</dbReference>
<proteinExistence type="predicted"/>